<comment type="similarity">
    <text evidence="1">Belongs to the NADH dehydrogenase family.</text>
</comment>
<dbReference type="InterPro" id="IPR036188">
    <property type="entry name" value="FAD/NAD-bd_sf"/>
</dbReference>
<evidence type="ECO:0000256" key="4">
    <source>
        <dbReference type="ARBA" id="ARBA00022827"/>
    </source>
</evidence>
<evidence type="ECO:0000256" key="9">
    <source>
        <dbReference type="SAM" id="Phobius"/>
    </source>
</evidence>
<evidence type="ECO:0000259" key="11">
    <source>
        <dbReference type="Pfam" id="PF22366"/>
    </source>
</evidence>
<dbReference type="PRINTS" id="PR00368">
    <property type="entry name" value="FADPNR"/>
</dbReference>
<dbReference type="RefSeq" id="WP_074488296.1">
    <property type="nucleotide sequence ID" value="NZ_FPAM01000001.1"/>
</dbReference>
<keyword evidence="13" id="KW-1185">Reference proteome</keyword>
<keyword evidence="9" id="KW-0812">Transmembrane</keyword>
<dbReference type="Proteomes" id="UP000186720">
    <property type="component" value="Unassembled WGS sequence"/>
</dbReference>
<dbReference type="PRINTS" id="PR00411">
    <property type="entry name" value="PNDRDTASEI"/>
</dbReference>
<dbReference type="GO" id="GO:0050136">
    <property type="term" value="F:NADH dehydrogenase (quinone) (non-electrogenic) activity"/>
    <property type="evidence" value="ECO:0007669"/>
    <property type="project" value="UniProtKB-EC"/>
</dbReference>
<evidence type="ECO:0000313" key="12">
    <source>
        <dbReference type="EMBL" id="OKS85459.1"/>
    </source>
</evidence>
<dbReference type="InterPro" id="IPR054585">
    <property type="entry name" value="NDH2-like_C"/>
</dbReference>
<protein>
    <recommendedName>
        <fullName evidence="2">NADH:ubiquinone reductase (non-electrogenic)</fullName>
        <ecNumber evidence="2">1.6.5.9</ecNumber>
    </recommendedName>
</protein>
<keyword evidence="6" id="KW-0560">Oxidoreductase</keyword>
<dbReference type="EMBL" id="MPPL01000001">
    <property type="protein sequence ID" value="OKS85459.1"/>
    <property type="molecule type" value="Genomic_DNA"/>
</dbReference>
<dbReference type="Pfam" id="PF22366">
    <property type="entry name" value="NDH2_C"/>
    <property type="match status" value="1"/>
</dbReference>
<evidence type="ECO:0000256" key="8">
    <source>
        <dbReference type="ARBA" id="ARBA00047599"/>
    </source>
</evidence>
<keyword evidence="9" id="KW-1133">Transmembrane helix</keyword>
<dbReference type="STRING" id="1302689.RG47T_0905"/>
<keyword evidence="7" id="KW-0520">NAD</keyword>
<reference evidence="12 13" key="1">
    <citation type="submission" date="2016-11" db="EMBL/GenBank/DDBJ databases">
        <title>Whole Genome Sequencing of Mucilaginibacter polytrichastri RG4-7(T) isolated from the moss sample.</title>
        <authorList>
            <person name="Li Y."/>
        </authorList>
    </citation>
    <scope>NUCLEOTIDE SEQUENCE [LARGE SCALE GENOMIC DNA]</scope>
    <source>
        <strain evidence="12 13">RG4-7</strain>
    </source>
</reference>
<dbReference type="AlphaFoldDB" id="A0A1Q5ZUK4"/>
<proteinExistence type="inferred from homology"/>
<evidence type="ECO:0000256" key="1">
    <source>
        <dbReference type="ARBA" id="ARBA00005272"/>
    </source>
</evidence>
<evidence type="ECO:0000256" key="2">
    <source>
        <dbReference type="ARBA" id="ARBA00012637"/>
    </source>
</evidence>
<dbReference type="InterPro" id="IPR023753">
    <property type="entry name" value="FAD/NAD-binding_dom"/>
</dbReference>
<gene>
    <name evidence="12" type="ORF">RG47T_0905</name>
</gene>
<dbReference type="PANTHER" id="PTHR43706">
    <property type="entry name" value="NADH DEHYDROGENASE"/>
    <property type="match status" value="1"/>
</dbReference>
<dbReference type="SUPFAM" id="SSF51905">
    <property type="entry name" value="FAD/NAD(P)-binding domain"/>
    <property type="match status" value="1"/>
</dbReference>
<dbReference type="OrthoDB" id="9781621at2"/>
<organism evidence="12 13">
    <name type="scientific">Mucilaginibacter polytrichastri</name>
    <dbReference type="NCBI Taxonomy" id="1302689"/>
    <lineage>
        <taxon>Bacteria</taxon>
        <taxon>Pseudomonadati</taxon>
        <taxon>Bacteroidota</taxon>
        <taxon>Sphingobacteriia</taxon>
        <taxon>Sphingobacteriales</taxon>
        <taxon>Sphingobacteriaceae</taxon>
        <taxon>Mucilaginibacter</taxon>
    </lineage>
</organism>
<evidence type="ECO:0000259" key="10">
    <source>
        <dbReference type="Pfam" id="PF07992"/>
    </source>
</evidence>
<keyword evidence="3" id="KW-0285">Flavoprotein</keyword>
<dbReference type="Gene3D" id="3.50.50.100">
    <property type="match status" value="1"/>
</dbReference>
<keyword evidence="9" id="KW-0472">Membrane</keyword>
<dbReference type="Pfam" id="PF07992">
    <property type="entry name" value="Pyr_redox_2"/>
    <property type="match status" value="1"/>
</dbReference>
<dbReference type="PANTHER" id="PTHR43706:SF47">
    <property type="entry name" value="EXTERNAL NADH-UBIQUINONE OXIDOREDUCTASE 1, MITOCHONDRIAL-RELATED"/>
    <property type="match status" value="1"/>
</dbReference>
<evidence type="ECO:0000256" key="3">
    <source>
        <dbReference type="ARBA" id="ARBA00022630"/>
    </source>
</evidence>
<evidence type="ECO:0000256" key="6">
    <source>
        <dbReference type="ARBA" id="ARBA00023002"/>
    </source>
</evidence>
<evidence type="ECO:0000256" key="7">
    <source>
        <dbReference type="ARBA" id="ARBA00023027"/>
    </source>
</evidence>
<comment type="caution">
    <text evidence="12">The sequence shown here is derived from an EMBL/GenBank/DDBJ whole genome shotgun (WGS) entry which is preliminary data.</text>
</comment>
<dbReference type="InterPro" id="IPR045024">
    <property type="entry name" value="NDH-2"/>
</dbReference>
<sequence>MASADQSKFPKVVIVGGGFGGMEVARKLANQPVEVVMLDKHNYHVFQPLLYQVATGSLESESIAFAIRKNFEGQKNFTFRIAEVSGVDLATNTLDTTIGDITYDYLVIATGSTTNFFGNKDIEHFAMPMKSIPEALNLRYLILQNLEEAVLAKTDEEREEYLNFVLVGAGPTGVELAGALAELRNHVLDKDYPELNKSHMQVYLVDFLPKVLGPFSDEASAAAKDFLVKMGVKVELNVKVESYDGKTIKFADGREIRTKNVIWSAGVMGVVPEGISKDNLERGNRIRTNDICVVAGTTNVFAIGDVAAMITDETPKGHPGVAQVAIQMGQNVGENIGNLVNSKPTKPFKYNDKGSLATVGRNKAVADLGKIKFQGFFAWLVWMFVHLISLLGFRNKVVVFVNWIINYVNYNGGTRLIIRRYEREAVPQPTGETVALPKSDG</sequence>
<evidence type="ECO:0000313" key="13">
    <source>
        <dbReference type="Proteomes" id="UP000186720"/>
    </source>
</evidence>
<accession>A0A1Q5ZUK4</accession>
<keyword evidence="5" id="KW-0809">Transit peptide</keyword>
<name>A0A1Q5ZUK4_9SPHI</name>
<feature type="transmembrane region" description="Helical" evidence="9">
    <location>
        <begin position="376"/>
        <end position="393"/>
    </location>
</feature>
<dbReference type="EC" id="1.6.5.9" evidence="2"/>
<keyword evidence="4" id="KW-0274">FAD</keyword>
<comment type="catalytic activity">
    <reaction evidence="8">
        <text>a quinone + NADH + H(+) = a quinol + NAD(+)</text>
        <dbReference type="Rhea" id="RHEA:46160"/>
        <dbReference type="ChEBI" id="CHEBI:15378"/>
        <dbReference type="ChEBI" id="CHEBI:24646"/>
        <dbReference type="ChEBI" id="CHEBI:57540"/>
        <dbReference type="ChEBI" id="CHEBI:57945"/>
        <dbReference type="ChEBI" id="CHEBI:132124"/>
        <dbReference type="EC" id="1.6.5.9"/>
    </reaction>
</comment>
<feature type="domain" description="External alternative NADH-ubiquinone oxidoreductase-like C-terminal" evidence="11">
    <location>
        <begin position="353"/>
        <end position="407"/>
    </location>
</feature>
<evidence type="ECO:0000256" key="5">
    <source>
        <dbReference type="ARBA" id="ARBA00022946"/>
    </source>
</evidence>
<feature type="domain" description="FAD/NAD(P)-binding" evidence="10">
    <location>
        <begin position="11"/>
        <end position="329"/>
    </location>
</feature>